<dbReference type="RefSeq" id="XP_014666750.1">
    <property type="nucleotide sequence ID" value="XM_014811264.1"/>
</dbReference>
<feature type="coiled-coil region" evidence="1">
    <location>
        <begin position="403"/>
        <end position="522"/>
    </location>
</feature>
<feature type="compositionally biased region" description="Basic and acidic residues" evidence="2">
    <location>
        <begin position="572"/>
        <end position="582"/>
    </location>
</feature>
<dbReference type="SMART" id="SM00777">
    <property type="entry name" value="Mad3_BUB1_I"/>
    <property type="match status" value="1"/>
</dbReference>
<feature type="region of interest" description="Disordered" evidence="2">
    <location>
        <begin position="716"/>
        <end position="747"/>
    </location>
</feature>
<protein>
    <submittedName>
        <fullName evidence="5">Uncharacterized protein LOC106808510</fullName>
    </submittedName>
</protein>
<dbReference type="PROSITE" id="PS51489">
    <property type="entry name" value="BUB1_N"/>
    <property type="match status" value="1"/>
</dbReference>
<evidence type="ECO:0000259" key="3">
    <source>
        <dbReference type="PROSITE" id="PS51489"/>
    </source>
</evidence>
<dbReference type="PANTHER" id="PTHR14030">
    <property type="entry name" value="MITOTIC CHECKPOINT SERINE/THREONINE-PROTEIN KINASE BUB1"/>
    <property type="match status" value="1"/>
</dbReference>
<feature type="compositionally biased region" description="Polar residues" evidence="2">
    <location>
        <begin position="618"/>
        <end position="635"/>
    </location>
</feature>
<dbReference type="Gene3D" id="1.25.40.430">
    <property type="match status" value="1"/>
</dbReference>
<dbReference type="PANTHER" id="PTHR14030:SF25">
    <property type="entry name" value="MITOTIC CHECKPOINT SERINE_THREONINE-PROTEIN KINASE BUB1 BETA"/>
    <property type="match status" value="1"/>
</dbReference>
<evidence type="ECO:0000256" key="1">
    <source>
        <dbReference type="SAM" id="Coils"/>
    </source>
</evidence>
<feature type="compositionally biased region" description="Polar residues" evidence="2">
    <location>
        <begin position="1041"/>
        <end position="1060"/>
    </location>
</feature>
<keyword evidence="4" id="KW-1185">Reference proteome</keyword>
<feature type="region of interest" description="Disordered" evidence="2">
    <location>
        <begin position="1025"/>
        <end position="1060"/>
    </location>
</feature>
<dbReference type="GeneID" id="106808510"/>
<evidence type="ECO:0000313" key="4">
    <source>
        <dbReference type="Proteomes" id="UP000695022"/>
    </source>
</evidence>
<evidence type="ECO:0000256" key="2">
    <source>
        <dbReference type="SAM" id="MobiDB-lite"/>
    </source>
</evidence>
<dbReference type="InterPro" id="IPR015661">
    <property type="entry name" value="Bub1/Mad3"/>
</dbReference>
<feature type="region of interest" description="Disordered" evidence="2">
    <location>
        <begin position="289"/>
        <end position="310"/>
    </location>
</feature>
<name>A0ABM1E3H9_PRICU</name>
<feature type="region of interest" description="Disordered" evidence="2">
    <location>
        <begin position="204"/>
        <end position="257"/>
    </location>
</feature>
<dbReference type="Gene3D" id="6.10.130.20">
    <property type="match status" value="1"/>
</dbReference>
<dbReference type="Gene3D" id="1.10.510.10">
    <property type="entry name" value="Transferase(Phosphotransferase) domain 1"/>
    <property type="match status" value="1"/>
</dbReference>
<feature type="compositionally biased region" description="Polar residues" evidence="2">
    <location>
        <begin position="925"/>
        <end position="966"/>
    </location>
</feature>
<feature type="region of interest" description="Disordered" evidence="2">
    <location>
        <begin position="604"/>
        <end position="649"/>
    </location>
</feature>
<dbReference type="Pfam" id="PF08311">
    <property type="entry name" value="Mad3_BUB1_I"/>
    <property type="match status" value="1"/>
</dbReference>
<feature type="compositionally biased region" description="Low complexity" evidence="2">
    <location>
        <begin position="605"/>
        <end position="617"/>
    </location>
</feature>
<dbReference type="Proteomes" id="UP000695022">
    <property type="component" value="Unplaced"/>
</dbReference>
<gene>
    <name evidence="5" type="primary">LOC106808510</name>
</gene>
<feature type="compositionally biased region" description="Basic and acidic residues" evidence="2">
    <location>
        <begin position="730"/>
        <end position="740"/>
    </location>
</feature>
<feature type="domain" description="BUB1 N-terminal" evidence="3">
    <location>
        <begin position="57"/>
        <end position="214"/>
    </location>
</feature>
<sequence>METHVSEPYELSEWELSKENVQPLKQGRKANRLSVALQPHGGEPQIHRLVRDEKQEFEVAIRTYSGDDPLDVWDRYIKWTEQNFPKGVKESNLVLLLQQCLSSFVEEEKYRNDRRYIEAWIKFADLSPDPLEVYGYLNDQNIGCQVAELYTSWAYVLEQLDDFPKASRIIEEGLVRGAQPTDHLLQFQRNFEFRVARHVAQGLESADPAPSGAEGGQRTSLASLKGHGKKAIVGSHRSGTGHRQGLGNMAAPKPRQTGSSFHVFCDENSAPSAVPAQTGEWHHIGTRAEVRKENEQRPGTWTKAKLHNPSGVVPKHRIHEETKPAFSIHQDDETEQPLPTPSKSGECFSKVLSARKLDKPVHPVQNIIRAQEINPHERVMYCKHKIYAGLDEFSFEELRANRYKRMQQMREQIEQEMKEKVEREMKEKIIQEMKEKMEQEMKEKIEREMKEKMEQEMKEKMEREMKEKMEQEMKEKMEREMKENMEREMKEKIQQDMKGQMHQEMERQKKQLEEQLNCESSEASSDVVMHEEKPNSRAPVLVYEQTGNVKDVSHPMMATAESARNPGQLMAEKSKDDNELRTSSEVVEPTPTMAAASVIGCLQNSQQPTPTSSASSSFIRNISRGSNNHSLSRTPSGFKGRSFLTAPSPTVNTREALGVVRGMFNTSLGKDYSMDDLDMSTKADDDQQWEAQFMKKDTTGEANQLQQALVLPGSAPFTIFNDDQNGNDDQENRPPSDYKQQKSTRPLAGILQPSLNISFLPIEEQEEEDVEMEGVEALPADDDGNIDQTFDPKFSSTKRFSIHPDQLAISGLTLSHTVASEPAEDEYMPPPRAPLAQEQQVRPDHRPAMRISVENKSARDSTCSSYAESMVHQGPTDLSPIIETSMENAKSSSSSSGCSDVGYGGFSRLRHLARGSTIDYHHSYSHQSAATPGSNAQPQARTDSHPNTTTTPYCDAPQQANYSHQNTTTTPYGIAWKQVHPSSSCTVAGSKSSAAISYPTRQSRIPRKVEAHDSGAATCQQPMADDADTARPTCPVVAGASDSTSSSEKQCSPRNSPSATAITSVDVDPFSPEVIERLLAGLMKPVSSYENYLIVDKPMCSVKAHTVLDMGTEYHIIQCLGVGAYAKIYEAEIQNEDTSKVILKTDVFGVLGTIHCMMFGEYMKTYLESGRWKCTGNFQREWSPYWKKLFDKLLNIPSCEQIPSLDEIRMDLTKMFVDPRMMLSFNRAVKQANLMMLEHA</sequence>
<feature type="region of interest" description="Disordered" evidence="2">
    <location>
        <begin position="562"/>
        <end position="591"/>
    </location>
</feature>
<feature type="region of interest" description="Disordered" evidence="2">
    <location>
        <begin position="924"/>
        <end position="966"/>
    </location>
</feature>
<evidence type="ECO:0000313" key="5">
    <source>
        <dbReference type="RefSeq" id="XP_014666750.1"/>
    </source>
</evidence>
<dbReference type="InterPro" id="IPR013212">
    <property type="entry name" value="Mad3/Bub1_I"/>
</dbReference>
<organism evidence="4 5">
    <name type="scientific">Priapulus caudatus</name>
    <name type="common">Priapulid worm</name>
    <dbReference type="NCBI Taxonomy" id="37621"/>
    <lineage>
        <taxon>Eukaryota</taxon>
        <taxon>Metazoa</taxon>
        <taxon>Ecdysozoa</taxon>
        <taxon>Scalidophora</taxon>
        <taxon>Priapulida</taxon>
        <taxon>Priapulimorpha</taxon>
        <taxon>Priapulimorphida</taxon>
        <taxon>Priapulidae</taxon>
        <taxon>Priapulus</taxon>
    </lineage>
</organism>
<reference evidence="5" key="1">
    <citation type="submission" date="2025-08" db="UniProtKB">
        <authorList>
            <consortium name="RefSeq"/>
        </authorList>
    </citation>
    <scope>IDENTIFICATION</scope>
</reference>
<accession>A0ABM1E3H9</accession>
<keyword evidence="1" id="KW-0175">Coiled coil</keyword>
<proteinExistence type="predicted"/>